<dbReference type="Pfam" id="PF10551">
    <property type="entry name" value="MULE"/>
    <property type="match status" value="1"/>
</dbReference>
<protein>
    <recommendedName>
        <fullName evidence="1">MULE transposase domain-containing protein</fullName>
    </recommendedName>
</protein>
<evidence type="ECO:0000313" key="3">
    <source>
        <dbReference type="Proteomes" id="UP001289374"/>
    </source>
</evidence>
<dbReference type="PANTHER" id="PTHR31973">
    <property type="entry name" value="POLYPROTEIN, PUTATIVE-RELATED"/>
    <property type="match status" value="1"/>
</dbReference>
<reference evidence="2" key="2">
    <citation type="journal article" date="2024" name="Plant">
        <title>Genomic evolution and insights into agronomic trait innovations of Sesamum species.</title>
        <authorList>
            <person name="Miao H."/>
            <person name="Wang L."/>
            <person name="Qu L."/>
            <person name="Liu H."/>
            <person name="Sun Y."/>
            <person name="Le M."/>
            <person name="Wang Q."/>
            <person name="Wei S."/>
            <person name="Zheng Y."/>
            <person name="Lin W."/>
            <person name="Duan Y."/>
            <person name="Cao H."/>
            <person name="Xiong S."/>
            <person name="Wang X."/>
            <person name="Wei L."/>
            <person name="Li C."/>
            <person name="Ma Q."/>
            <person name="Ju M."/>
            <person name="Zhao R."/>
            <person name="Li G."/>
            <person name="Mu C."/>
            <person name="Tian Q."/>
            <person name="Mei H."/>
            <person name="Zhang T."/>
            <person name="Gao T."/>
            <person name="Zhang H."/>
        </authorList>
    </citation>
    <scope>NUCLEOTIDE SEQUENCE</scope>
    <source>
        <strain evidence="2">K16</strain>
    </source>
</reference>
<dbReference type="AlphaFoldDB" id="A0AAE1VZG2"/>
<organism evidence="2 3">
    <name type="scientific">Sesamum angolense</name>
    <dbReference type="NCBI Taxonomy" id="2727404"/>
    <lineage>
        <taxon>Eukaryota</taxon>
        <taxon>Viridiplantae</taxon>
        <taxon>Streptophyta</taxon>
        <taxon>Embryophyta</taxon>
        <taxon>Tracheophyta</taxon>
        <taxon>Spermatophyta</taxon>
        <taxon>Magnoliopsida</taxon>
        <taxon>eudicotyledons</taxon>
        <taxon>Gunneridae</taxon>
        <taxon>Pentapetalae</taxon>
        <taxon>asterids</taxon>
        <taxon>lamiids</taxon>
        <taxon>Lamiales</taxon>
        <taxon>Pedaliaceae</taxon>
        <taxon>Sesamum</taxon>
    </lineage>
</organism>
<reference evidence="2" key="1">
    <citation type="submission" date="2020-06" db="EMBL/GenBank/DDBJ databases">
        <authorList>
            <person name="Li T."/>
            <person name="Hu X."/>
            <person name="Zhang T."/>
            <person name="Song X."/>
            <person name="Zhang H."/>
            <person name="Dai N."/>
            <person name="Sheng W."/>
            <person name="Hou X."/>
            <person name="Wei L."/>
        </authorList>
    </citation>
    <scope>NUCLEOTIDE SEQUENCE</scope>
    <source>
        <strain evidence="2">K16</strain>
        <tissue evidence="2">Leaf</tissue>
    </source>
</reference>
<evidence type="ECO:0000259" key="1">
    <source>
        <dbReference type="Pfam" id="PF10551"/>
    </source>
</evidence>
<dbReference type="Proteomes" id="UP001289374">
    <property type="component" value="Unassembled WGS sequence"/>
</dbReference>
<dbReference type="PANTHER" id="PTHR31973:SF187">
    <property type="entry name" value="MUTATOR TRANSPOSASE MUDRA PROTEIN"/>
    <property type="match status" value="1"/>
</dbReference>
<keyword evidence="3" id="KW-1185">Reference proteome</keyword>
<gene>
    <name evidence="2" type="ORF">Sango_3000400</name>
</gene>
<dbReference type="InterPro" id="IPR018289">
    <property type="entry name" value="MULE_transposase_dom"/>
</dbReference>
<sequence>MKNCGITVKLPLIGLDGCFLKTCFKGQLLVVVGRDGNVNMVPIALAIVPVENRETWTWFVGELWEDIGGLGTNKWSFLSNRQKCLIDALEELVPESEHRGMETLRKWLLKVLKHLNILK</sequence>
<comment type="caution">
    <text evidence="2">The sequence shown here is derived from an EMBL/GenBank/DDBJ whole genome shotgun (WGS) entry which is preliminary data.</text>
</comment>
<accession>A0AAE1VZG2</accession>
<feature type="domain" description="MULE transposase" evidence="1">
    <location>
        <begin position="13"/>
        <end position="99"/>
    </location>
</feature>
<name>A0AAE1VZG2_9LAMI</name>
<evidence type="ECO:0000313" key="2">
    <source>
        <dbReference type="EMBL" id="KAK4381100.1"/>
    </source>
</evidence>
<proteinExistence type="predicted"/>
<dbReference type="EMBL" id="JACGWL010000957">
    <property type="protein sequence ID" value="KAK4381100.1"/>
    <property type="molecule type" value="Genomic_DNA"/>
</dbReference>